<sequence length="111" mass="12116">VIYYKASPGTLPADQLVLYHHRDAVDGAVASCADGSWVVKTATSADYKKPQSGYFEMHGEVLACPDMAEVRFATLPCGQPENITEEEVKVQKIVLDDPATPMAADHWLHPC</sequence>
<evidence type="ECO:0000313" key="2">
    <source>
        <dbReference type="Proteomes" id="UP000601435"/>
    </source>
</evidence>
<accession>A0A812JV06</accession>
<feature type="non-terminal residue" evidence="1">
    <location>
        <position position="1"/>
    </location>
</feature>
<organism evidence="1 2">
    <name type="scientific">Symbiodinium necroappetens</name>
    <dbReference type="NCBI Taxonomy" id="1628268"/>
    <lineage>
        <taxon>Eukaryota</taxon>
        <taxon>Sar</taxon>
        <taxon>Alveolata</taxon>
        <taxon>Dinophyceae</taxon>
        <taxon>Suessiales</taxon>
        <taxon>Symbiodiniaceae</taxon>
        <taxon>Symbiodinium</taxon>
    </lineage>
</organism>
<dbReference type="OrthoDB" id="10545785at2759"/>
<feature type="non-terminal residue" evidence="1">
    <location>
        <position position="111"/>
    </location>
</feature>
<gene>
    <name evidence="1" type="primary">Rs1</name>
    <name evidence="1" type="ORF">SNEC2469_LOCUS2512</name>
</gene>
<comment type="caution">
    <text evidence="1">The sequence shown here is derived from an EMBL/GenBank/DDBJ whole genome shotgun (WGS) entry which is preliminary data.</text>
</comment>
<evidence type="ECO:0000313" key="1">
    <source>
        <dbReference type="EMBL" id="CAE7216310.1"/>
    </source>
</evidence>
<name>A0A812JV06_9DINO</name>
<protein>
    <submittedName>
        <fullName evidence="1">Rs1 protein</fullName>
    </submittedName>
</protein>
<proteinExistence type="predicted"/>
<dbReference type="EMBL" id="CAJNJA010006833">
    <property type="protein sequence ID" value="CAE7216310.1"/>
    <property type="molecule type" value="Genomic_DNA"/>
</dbReference>
<keyword evidence="2" id="KW-1185">Reference proteome</keyword>
<dbReference type="Proteomes" id="UP000601435">
    <property type="component" value="Unassembled WGS sequence"/>
</dbReference>
<reference evidence="1" key="1">
    <citation type="submission" date="2021-02" db="EMBL/GenBank/DDBJ databases">
        <authorList>
            <person name="Dougan E. K."/>
            <person name="Rhodes N."/>
            <person name="Thang M."/>
            <person name="Chan C."/>
        </authorList>
    </citation>
    <scope>NUCLEOTIDE SEQUENCE</scope>
</reference>
<dbReference type="AlphaFoldDB" id="A0A812JV06"/>